<evidence type="ECO:0000256" key="8">
    <source>
        <dbReference type="PROSITE-ProRule" id="PRU00035"/>
    </source>
</evidence>
<keyword evidence="7" id="KW-0539">Nucleus</keyword>
<keyword evidence="5 8" id="KW-0103">Bromodomain</keyword>
<feature type="compositionally biased region" description="Acidic residues" evidence="9">
    <location>
        <begin position="206"/>
        <end position="228"/>
    </location>
</feature>
<dbReference type="CDD" id="cd04369">
    <property type="entry name" value="Bromodomain"/>
    <property type="match status" value="2"/>
</dbReference>
<protein>
    <recommendedName>
        <fullName evidence="10">Bromo domain-containing protein</fullName>
    </recommendedName>
</protein>
<keyword evidence="4" id="KW-0805">Transcription regulation</keyword>
<dbReference type="SUPFAM" id="SSF47370">
    <property type="entry name" value="Bromodomain"/>
    <property type="match status" value="2"/>
</dbReference>
<dbReference type="Proteomes" id="UP001433268">
    <property type="component" value="Unassembled WGS sequence"/>
</dbReference>
<dbReference type="PANTHER" id="PTHR16062:SF22">
    <property type="entry name" value="HISTONE-LYSINE N-METHYLTRANSFERASE ASH1L"/>
    <property type="match status" value="1"/>
</dbReference>
<evidence type="ECO:0000256" key="4">
    <source>
        <dbReference type="ARBA" id="ARBA00023015"/>
    </source>
</evidence>
<feature type="domain" description="Bromo" evidence="10">
    <location>
        <begin position="348"/>
        <end position="422"/>
    </location>
</feature>
<dbReference type="InterPro" id="IPR036427">
    <property type="entry name" value="Bromodomain-like_sf"/>
</dbReference>
<dbReference type="InterPro" id="IPR001487">
    <property type="entry name" value="Bromodomain"/>
</dbReference>
<comment type="caution">
    <text evidence="11">The sequence shown here is derived from an EMBL/GenBank/DDBJ whole genome shotgun (WGS) entry which is preliminary data.</text>
</comment>
<dbReference type="PROSITE" id="PS50014">
    <property type="entry name" value="BROMODOMAIN_2"/>
    <property type="match status" value="2"/>
</dbReference>
<dbReference type="EMBL" id="JAQQWN010000007">
    <property type="protein sequence ID" value="KAK8074869.1"/>
    <property type="molecule type" value="Genomic_DNA"/>
</dbReference>
<evidence type="ECO:0000313" key="11">
    <source>
        <dbReference type="EMBL" id="KAK8074869.1"/>
    </source>
</evidence>
<dbReference type="InterPro" id="IPR037382">
    <property type="entry name" value="Rsc/polybromo"/>
</dbReference>
<name>A0ABR1VY86_9PEZI</name>
<comment type="subcellular location">
    <subcellularLocation>
        <location evidence="1">Nucleus</location>
    </subcellularLocation>
</comment>
<dbReference type="PRINTS" id="PR00503">
    <property type="entry name" value="BROMODOMAIN"/>
</dbReference>
<dbReference type="RefSeq" id="XP_066665809.1">
    <property type="nucleotide sequence ID" value="XM_066813847.1"/>
</dbReference>
<proteinExistence type="predicted"/>
<evidence type="ECO:0000256" key="7">
    <source>
        <dbReference type="ARBA" id="ARBA00023242"/>
    </source>
</evidence>
<evidence type="ECO:0000256" key="5">
    <source>
        <dbReference type="ARBA" id="ARBA00023117"/>
    </source>
</evidence>
<dbReference type="PANTHER" id="PTHR16062">
    <property type="entry name" value="SWI/SNF-RELATED"/>
    <property type="match status" value="1"/>
</dbReference>
<keyword evidence="2" id="KW-0677">Repeat</keyword>
<dbReference type="Pfam" id="PF00439">
    <property type="entry name" value="Bromodomain"/>
    <property type="match status" value="2"/>
</dbReference>
<dbReference type="Pfam" id="PF22994">
    <property type="entry name" value="RSC4_Ig_like"/>
    <property type="match status" value="1"/>
</dbReference>
<keyword evidence="12" id="KW-1185">Reference proteome</keyword>
<reference evidence="11 12" key="1">
    <citation type="submission" date="2023-01" db="EMBL/GenBank/DDBJ databases">
        <title>Analysis of 21 Apiospora genomes using comparative genomics revels a genus with tremendous synthesis potential of carbohydrate active enzymes and secondary metabolites.</title>
        <authorList>
            <person name="Sorensen T."/>
        </authorList>
    </citation>
    <scope>NUCLEOTIDE SEQUENCE [LARGE SCALE GENOMIC DNA]</scope>
    <source>
        <strain evidence="11 12">CBS 114990</strain>
    </source>
</reference>
<feature type="compositionally biased region" description="Acidic residues" evidence="9">
    <location>
        <begin position="243"/>
        <end position="277"/>
    </location>
</feature>
<organism evidence="11 12">
    <name type="scientific">Apiospora hydei</name>
    <dbReference type="NCBI Taxonomy" id="1337664"/>
    <lineage>
        <taxon>Eukaryota</taxon>
        <taxon>Fungi</taxon>
        <taxon>Dikarya</taxon>
        <taxon>Ascomycota</taxon>
        <taxon>Pezizomycotina</taxon>
        <taxon>Sordariomycetes</taxon>
        <taxon>Xylariomycetidae</taxon>
        <taxon>Amphisphaeriales</taxon>
        <taxon>Apiosporaceae</taxon>
        <taxon>Apiospora</taxon>
    </lineage>
</organism>
<feature type="region of interest" description="Disordered" evidence="9">
    <location>
        <begin position="1"/>
        <end position="45"/>
    </location>
</feature>
<dbReference type="GeneID" id="92046907"/>
<accession>A0ABR1VY86</accession>
<feature type="compositionally biased region" description="Basic and acidic residues" evidence="9">
    <location>
        <begin position="19"/>
        <end position="38"/>
    </location>
</feature>
<evidence type="ECO:0000256" key="9">
    <source>
        <dbReference type="SAM" id="MobiDB-lite"/>
    </source>
</evidence>
<dbReference type="SMART" id="SM00297">
    <property type="entry name" value="BROMO"/>
    <property type="match status" value="2"/>
</dbReference>
<keyword evidence="3" id="KW-0156">Chromatin regulator</keyword>
<evidence type="ECO:0000256" key="2">
    <source>
        <dbReference type="ARBA" id="ARBA00022737"/>
    </source>
</evidence>
<feature type="region of interest" description="Disordered" evidence="9">
    <location>
        <begin position="458"/>
        <end position="517"/>
    </location>
</feature>
<feature type="compositionally biased region" description="Polar residues" evidence="9">
    <location>
        <begin position="280"/>
        <end position="290"/>
    </location>
</feature>
<feature type="domain" description="Bromo" evidence="10">
    <location>
        <begin position="104"/>
        <end position="166"/>
    </location>
</feature>
<keyword evidence="6" id="KW-0804">Transcription</keyword>
<evidence type="ECO:0000259" key="10">
    <source>
        <dbReference type="PROSITE" id="PS50014"/>
    </source>
</evidence>
<evidence type="ECO:0000256" key="1">
    <source>
        <dbReference type="ARBA" id="ARBA00004123"/>
    </source>
</evidence>
<feature type="compositionally biased region" description="Low complexity" evidence="9">
    <location>
        <begin position="481"/>
        <end position="491"/>
    </location>
</feature>
<feature type="compositionally biased region" description="Polar residues" evidence="9">
    <location>
        <begin position="492"/>
        <end position="502"/>
    </location>
</feature>
<sequence>MENKRKASGASGIENGADTPDRAAKRRKLQEEFGDLTKGETPQSTTAYGHSILESIRSTTDKKYVDKPSMPTTRLISPRCIRCIAPRLTIYLSTSQWPQGCSLFEKLPSKADDPDYYKKIRLPLSLQLIERKLNKHEYPTLSSLEGDFKRLVSNAKETNSRQSEVFSDSERVRKAVSNLMVKYNPAYKSGNYQAVATPLPPSPGPDDAEDEDEDEDEDDAPGEDEVDDTPTKANGEAVANTGNDEDAEGEEEEEGEEDEDDNEEEDEEDEDGDDEPEPTPITSRSASTQAKGVDSYDDVSFEGLTFQQAQEKIVGDVLRKKDDKYAPYEPPFKSLHVLTMIKSDYNYFEAFIYLPARSLKDYYEIIAEPMSLKALHKQVRGQHGRSQATGVSDFKSWAAFEDQASLIWKNAYHYNEDGSEIFVMAQELEEYMKGLISEAKQHVQEPPQQQKIKLKVQNAEKPAQTPVHPKKITIHVGGKGSTAASPAPATSQTGDSEGTRNGTPIGRAPFGGSNVAPVNTSQLEKARSVSISGASPSPSAAVAPTGAIKPEEFGKAFPSMPAQIGATTTQQQFAPLSQSTPPPAPLPVVAQPPPPPKLTAADILEAQKYRPRPIKEYEALMPRLIITSHPQLQLENRLGMTIPASPSETQQEFVFNAPASYYRLQLRPLVAPFLETQQREWKLNVMHDFTRVYPSSVERRNEPVFDVNLRYGSNRLEVSVVAASPKGEKGPHEVGMEMERLVIHFNLLKHH</sequence>
<feature type="region of interest" description="Disordered" evidence="9">
    <location>
        <begin position="192"/>
        <end position="294"/>
    </location>
</feature>
<dbReference type="InterPro" id="IPR054551">
    <property type="entry name" value="RSC4_Ig-like"/>
</dbReference>
<evidence type="ECO:0000256" key="3">
    <source>
        <dbReference type="ARBA" id="ARBA00022853"/>
    </source>
</evidence>
<gene>
    <name evidence="11" type="ORF">PG997_009532</name>
</gene>
<evidence type="ECO:0000313" key="12">
    <source>
        <dbReference type="Proteomes" id="UP001433268"/>
    </source>
</evidence>
<evidence type="ECO:0000256" key="6">
    <source>
        <dbReference type="ARBA" id="ARBA00023163"/>
    </source>
</evidence>
<dbReference type="Gene3D" id="1.20.920.10">
    <property type="entry name" value="Bromodomain-like"/>
    <property type="match status" value="2"/>
</dbReference>